<reference evidence="2" key="1">
    <citation type="journal article" date="2023" name="Nat. Plants">
        <title>Single-cell RNA sequencing provides a high-resolution roadmap for understanding the multicellular compartmentation of specialized metabolism.</title>
        <authorList>
            <person name="Sun S."/>
            <person name="Shen X."/>
            <person name="Li Y."/>
            <person name="Li Y."/>
            <person name="Wang S."/>
            <person name="Li R."/>
            <person name="Zhang H."/>
            <person name="Shen G."/>
            <person name="Guo B."/>
            <person name="Wei J."/>
            <person name="Xu J."/>
            <person name="St-Pierre B."/>
            <person name="Chen S."/>
            <person name="Sun C."/>
        </authorList>
    </citation>
    <scope>NUCLEOTIDE SEQUENCE [LARGE SCALE GENOMIC DNA]</scope>
</reference>
<dbReference type="EMBL" id="CM044701">
    <property type="protein sequence ID" value="KAI5680389.1"/>
    <property type="molecule type" value="Genomic_DNA"/>
</dbReference>
<proteinExistence type="predicted"/>
<keyword evidence="2" id="KW-1185">Reference proteome</keyword>
<gene>
    <name evidence="1" type="ORF">M9H77_01616</name>
</gene>
<evidence type="ECO:0000313" key="2">
    <source>
        <dbReference type="Proteomes" id="UP001060085"/>
    </source>
</evidence>
<accession>A0ACC0C622</accession>
<organism evidence="1 2">
    <name type="scientific">Catharanthus roseus</name>
    <name type="common">Madagascar periwinkle</name>
    <name type="synonym">Vinca rosea</name>
    <dbReference type="NCBI Taxonomy" id="4058"/>
    <lineage>
        <taxon>Eukaryota</taxon>
        <taxon>Viridiplantae</taxon>
        <taxon>Streptophyta</taxon>
        <taxon>Embryophyta</taxon>
        <taxon>Tracheophyta</taxon>
        <taxon>Spermatophyta</taxon>
        <taxon>Magnoliopsida</taxon>
        <taxon>eudicotyledons</taxon>
        <taxon>Gunneridae</taxon>
        <taxon>Pentapetalae</taxon>
        <taxon>asterids</taxon>
        <taxon>lamiids</taxon>
        <taxon>Gentianales</taxon>
        <taxon>Apocynaceae</taxon>
        <taxon>Rauvolfioideae</taxon>
        <taxon>Vinceae</taxon>
        <taxon>Catharanthinae</taxon>
        <taxon>Catharanthus</taxon>
    </lineage>
</organism>
<dbReference type="Proteomes" id="UP001060085">
    <property type="component" value="Linkage Group LG01"/>
</dbReference>
<evidence type="ECO:0000313" key="1">
    <source>
        <dbReference type="EMBL" id="KAI5680389.1"/>
    </source>
</evidence>
<name>A0ACC0C622_CATRO</name>
<protein>
    <submittedName>
        <fullName evidence="1">Uncharacterized protein</fullName>
    </submittedName>
</protein>
<sequence>MGGIEIIPALFHDIGWGSLLIINEPFYPMMLYVFYANLQRDRNQIGGNAITSRVNGKNNVIDDNLLNSILETPEDEMCFYTKNKKCFDQNLYSEKRFEEIFIKGIVLKRSEDRTVAKLDAYGRILHHIISNIVIPKCRAQVFNYKQGNSDEEEGNEPESMDDEEEDIRREMRSKKRQERTEEG</sequence>
<comment type="caution">
    <text evidence="1">The sequence shown here is derived from an EMBL/GenBank/DDBJ whole genome shotgun (WGS) entry which is preliminary data.</text>
</comment>